<dbReference type="InterPro" id="IPR050698">
    <property type="entry name" value="MBL"/>
</dbReference>
<protein>
    <submittedName>
        <fullName evidence="2">Putative mRNA 3-end processing factor</fullName>
    </submittedName>
</protein>
<dbReference type="Proteomes" id="UP000240978">
    <property type="component" value="Unassembled WGS sequence"/>
</dbReference>
<dbReference type="AlphaFoldDB" id="A0A2P8GGB6"/>
<keyword evidence="3" id="KW-1185">Reference proteome</keyword>
<dbReference type="EMBL" id="PYGK01000003">
    <property type="protein sequence ID" value="PSL33019.1"/>
    <property type="molecule type" value="Genomic_DNA"/>
</dbReference>
<name>A0A2P8GGB6_9BACT</name>
<organism evidence="2 3">
    <name type="scientific">Chitinophaga ginsengisoli</name>
    <dbReference type="NCBI Taxonomy" id="363837"/>
    <lineage>
        <taxon>Bacteria</taxon>
        <taxon>Pseudomonadati</taxon>
        <taxon>Bacteroidota</taxon>
        <taxon>Chitinophagia</taxon>
        <taxon>Chitinophagales</taxon>
        <taxon>Chitinophagaceae</taxon>
        <taxon>Chitinophaga</taxon>
    </lineage>
</organism>
<dbReference type="NCBIfam" id="TIGR04122">
    <property type="entry name" value="Xnuc_lig_assoc"/>
    <property type="match status" value="1"/>
</dbReference>
<dbReference type="GO" id="GO:0004521">
    <property type="term" value="F:RNA endonuclease activity"/>
    <property type="evidence" value="ECO:0007669"/>
    <property type="project" value="TreeGrafter"/>
</dbReference>
<feature type="region of interest" description="Disordered" evidence="1">
    <location>
        <begin position="329"/>
        <end position="348"/>
    </location>
</feature>
<proteinExistence type="predicted"/>
<accession>A0A2P8GGB6</accession>
<evidence type="ECO:0000256" key="1">
    <source>
        <dbReference type="SAM" id="MobiDB-lite"/>
    </source>
</evidence>
<comment type="caution">
    <text evidence="2">The sequence shown here is derived from an EMBL/GenBank/DDBJ whole genome shotgun (WGS) entry which is preliminary data.</text>
</comment>
<dbReference type="Gene3D" id="3.60.15.10">
    <property type="entry name" value="Ribonuclease Z/Hydroxyacylglutathione hydrolase-like"/>
    <property type="match status" value="1"/>
</dbReference>
<dbReference type="PANTHER" id="PTHR11203:SF49">
    <property type="entry name" value="BLL1145 PROTEIN"/>
    <property type="match status" value="1"/>
</dbReference>
<sequence length="348" mass="38970">MFYMQVLQFTDKGIYCPAGDFYIDPWQPVERAVITHAHSDHARYGNKHYLCHHDSVPLLQLRLGQDISVQGVAFGENIRYNGVTISLHPAGHIIGSAQVRVQQENEVWVVSGDYKVENDGISGQFEPVPCNTFITECTFGLPIYNWQPQGVIFSNIRQWIQDNQAAGKNSVLLGYSLGKAQRLLHNLRGVTEQIWAHGAIYITHQLLRENGWDLPEIHRITPDTPASVYKNNLIIGPPSAADSSWMRRFNPYALGVCSGWMQVRGHMRRRNADAGFALSDHADWTGLLQAVKATGAEKVYTTHGFSSAFARYLTENGIPAQEVKTEFGDMDEEAGMPETITNDQQDPS</sequence>
<feature type="compositionally biased region" description="Polar residues" evidence="1">
    <location>
        <begin position="339"/>
        <end position="348"/>
    </location>
</feature>
<evidence type="ECO:0000313" key="3">
    <source>
        <dbReference type="Proteomes" id="UP000240978"/>
    </source>
</evidence>
<dbReference type="PANTHER" id="PTHR11203">
    <property type="entry name" value="CLEAVAGE AND POLYADENYLATION SPECIFICITY FACTOR FAMILY MEMBER"/>
    <property type="match status" value="1"/>
</dbReference>
<evidence type="ECO:0000313" key="2">
    <source>
        <dbReference type="EMBL" id="PSL33019.1"/>
    </source>
</evidence>
<reference evidence="2 3" key="1">
    <citation type="submission" date="2018-03" db="EMBL/GenBank/DDBJ databases">
        <title>Genomic Encyclopedia of Archaeal and Bacterial Type Strains, Phase II (KMG-II): from individual species to whole genera.</title>
        <authorList>
            <person name="Goeker M."/>
        </authorList>
    </citation>
    <scope>NUCLEOTIDE SEQUENCE [LARGE SCALE GENOMIC DNA]</scope>
    <source>
        <strain evidence="2 3">DSM 18107</strain>
    </source>
</reference>
<dbReference type="InterPro" id="IPR036866">
    <property type="entry name" value="RibonucZ/Hydroxyglut_hydro"/>
</dbReference>
<gene>
    <name evidence="2" type="ORF">CLV42_1031</name>
</gene>
<dbReference type="InterPro" id="IPR026360">
    <property type="entry name" value="Xnuc_lig_assoc"/>
</dbReference>
<dbReference type="SUPFAM" id="SSF56281">
    <property type="entry name" value="Metallo-hydrolase/oxidoreductase"/>
    <property type="match status" value="1"/>
</dbReference>